<reference evidence="2 3" key="1">
    <citation type="submission" date="2020-10" db="EMBL/GenBank/DDBJ databases">
        <title>Sequencing the genomes of 1000 actinobacteria strains.</title>
        <authorList>
            <person name="Klenk H.-P."/>
        </authorList>
    </citation>
    <scope>NUCLEOTIDE SEQUENCE [LARGE SCALE GENOMIC DNA]</scope>
    <source>
        <strain evidence="2 3">DSM 43748</strain>
    </source>
</reference>
<protein>
    <recommendedName>
        <fullName evidence="4">Spore-associated protein A</fullName>
    </recommendedName>
</protein>
<dbReference type="EMBL" id="JADBEF010000001">
    <property type="protein sequence ID" value="MBE1558766.1"/>
    <property type="molecule type" value="Genomic_DNA"/>
</dbReference>
<name>A0ABR9K9T5_9ACTN</name>
<evidence type="ECO:0000313" key="3">
    <source>
        <dbReference type="Proteomes" id="UP000661607"/>
    </source>
</evidence>
<accession>A0ABR9K9T5</accession>
<dbReference type="InterPro" id="IPR006311">
    <property type="entry name" value="TAT_signal"/>
</dbReference>
<organism evidence="2 3">
    <name type="scientific">Nonomuraea africana</name>
    <dbReference type="NCBI Taxonomy" id="46171"/>
    <lineage>
        <taxon>Bacteria</taxon>
        <taxon>Bacillati</taxon>
        <taxon>Actinomycetota</taxon>
        <taxon>Actinomycetes</taxon>
        <taxon>Streptosporangiales</taxon>
        <taxon>Streptosporangiaceae</taxon>
        <taxon>Nonomuraea</taxon>
    </lineage>
</organism>
<evidence type="ECO:0008006" key="4">
    <source>
        <dbReference type="Google" id="ProtNLM"/>
    </source>
</evidence>
<comment type="caution">
    <text evidence="2">The sequence shown here is derived from an EMBL/GenBank/DDBJ whole genome shotgun (WGS) entry which is preliminary data.</text>
</comment>
<dbReference type="PROSITE" id="PS51318">
    <property type="entry name" value="TAT"/>
    <property type="match status" value="1"/>
</dbReference>
<evidence type="ECO:0000256" key="1">
    <source>
        <dbReference type="SAM" id="SignalP"/>
    </source>
</evidence>
<feature type="chain" id="PRO_5046697917" description="Spore-associated protein A" evidence="1">
    <location>
        <begin position="31"/>
        <end position="145"/>
    </location>
</feature>
<dbReference type="Proteomes" id="UP000661607">
    <property type="component" value="Unassembled WGS sequence"/>
</dbReference>
<feature type="signal peptide" evidence="1">
    <location>
        <begin position="1"/>
        <end position="30"/>
    </location>
</feature>
<proteinExistence type="predicted"/>
<keyword evidence="3" id="KW-1185">Reference proteome</keyword>
<dbReference type="RefSeq" id="WP_192774140.1">
    <property type="nucleotide sequence ID" value="NZ_BAAASY010000037.1"/>
</dbReference>
<evidence type="ECO:0000313" key="2">
    <source>
        <dbReference type="EMBL" id="MBE1558766.1"/>
    </source>
</evidence>
<sequence>MEKMRRDVTRAVVLAAAAAALVVPASPANAALSPQSVCGSGYGIIDSVPISTGRLWATSYLLYNSGNGYNCVVTMKQTDLTVATFTEARIQVQGSSTIHRDGGYYKSYAGPVRVRAAGKCVQFGGVASDRAGQRFQSLSGWGHCG</sequence>
<gene>
    <name evidence="2" type="ORF">H4W81_001545</name>
</gene>
<keyword evidence="1" id="KW-0732">Signal</keyword>